<gene>
    <name evidence="2" type="ORF">IscW_ISCW005756</name>
</gene>
<dbReference type="Proteomes" id="UP000001555">
    <property type="component" value="Unassembled WGS sequence"/>
</dbReference>
<feature type="region of interest" description="Disordered" evidence="1">
    <location>
        <begin position="27"/>
        <end position="66"/>
    </location>
</feature>
<dbReference type="EMBL" id="ABJB010220154">
    <property type="status" value="NOT_ANNOTATED_CDS"/>
    <property type="molecule type" value="Genomic_DNA"/>
</dbReference>
<dbReference type="VEuPathDB" id="VectorBase:ISCW005756"/>
<name>B7PNJ4_IXOSC</name>
<feature type="compositionally biased region" description="Basic and acidic residues" evidence="1">
    <location>
        <begin position="47"/>
        <end position="66"/>
    </location>
</feature>
<reference evidence="2 4" key="1">
    <citation type="submission" date="2008-03" db="EMBL/GenBank/DDBJ databases">
        <title>Annotation of Ixodes scapularis.</title>
        <authorList>
            <consortium name="Ixodes scapularis Genome Project Consortium"/>
            <person name="Caler E."/>
            <person name="Hannick L.I."/>
            <person name="Bidwell S."/>
            <person name="Joardar V."/>
            <person name="Thiagarajan M."/>
            <person name="Amedeo P."/>
            <person name="Galinsky K.J."/>
            <person name="Schobel S."/>
            <person name="Inman J."/>
            <person name="Hostetler J."/>
            <person name="Miller J."/>
            <person name="Hammond M."/>
            <person name="Megy K."/>
            <person name="Lawson D."/>
            <person name="Kodira C."/>
            <person name="Sutton G."/>
            <person name="Meyer J."/>
            <person name="Hill C.A."/>
            <person name="Birren B."/>
            <person name="Nene V."/>
            <person name="Collins F."/>
            <person name="Alarcon-Chaidez F."/>
            <person name="Wikel S."/>
            <person name="Strausberg R."/>
        </authorList>
    </citation>
    <scope>NUCLEOTIDE SEQUENCE [LARGE SCALE GENOMIC DNA]</scope>
    <source>
        <strain evidence="4">Wikel</strain>
        <strain evidence="2">Wikel colony</strain>
    </source>
</reference>
<keyword evidence="4" id="KW-1185">Reference proteome</keyword>
<organism>
    <name type="scientific">Ixodes scapularis</name>
    <name type="common">Black-legged tick</name>
    <name type="synonym">Deer tick</name>
    <dbReference type="NCBI Taxonomy" id="6945"/>
    <lineage>
        <taxon>Eukaryota</taxon>
        <taxon>Metazoa</taxon>
        <taxon>Ecdysozoa</taxon>
        <taxon>Arthropoda</taxon>
        <taxon>Chelicerata</taxon>
        <taxon>Arachnida</taxon>
        <taxon>Acari</taxon>
        <taxon>Parasitiformes</taxon>
        <taxon>Ixodida</taxon>
        <taxon>Ixodoidea</taxon>
        <taxon>Ixodidae</taxon>
        <taxon>Ixodinae</taxon>
        <taxon>Ixodes</taxon>
    </lineage>
</organism>
<evidence type="ECO:0000313" key="2">
    <source>
        <dbReference type="EMBL" id="EEC08166.1"/>
    </source>
</evidence>
<sequence length="66" mass="7823">ESQKNMSELAKKKKKVFSNIFKFTKHQEKLQMKKKKGGGAEANSESRSLREERELEIKDERQTHKM</sequence>
<protein>
    <submittedName>
        <fullName evidence="2 3">Uncharacterized protein</fullName>
    </submittedName>
</protein>
<feature type="non-terminal residue" evidence="2">
    <location>
        <position position="1"/>
    </location>
</feature>
<dbReference type="InParanoid" id="B7PNJ4"/>
<evidence type="ECO:0000313" key="4">
    <source>
        <dbReference type="Proteomes" id="UP000001555"/>
    </source>
</evidence>
<dbReference type="AlphaFoldDB" id="B7PNJ4"/>
<proteinExistence type="predicted"/>
<evidence type="ECO:0000256" key="1">
    <source>
        <dbReference type="SAM" id="MobiDB-lite"/>
    </source>
</evidence>
<evidence type="ECO:0000313" key="3">
    <source>
        <dbReference type="EnsemblMetazoa" id="ISCW005756-PA"/>
    </source>
</evidence>
<dbReference type="EMBL" id="DS753263">
    <property type="protein sequence ID" value="EEC08166.1"/>
    <property type="molecule type" value="Genomic_DNA"/>
</dbReference>
<reference evidence="3" key="2">
    <citation type="submission" date="2020-05" db="UniProtKB">
        <authorList>
            <consortium name="EnsemblMetazoa"/>
        </authorList>
    </citation>
    <scope>IDENTIFICATION</scope>
    <source>
        <strain evidence="3">wikel</strain>
    </source>
</reference>
<feature type="non-terminal residue" evidence="2">
    <location>
        <position position="66"/>
    </location>
</feature>
<accession>B7PNJ4</accession>
<dbReference type="VEuPathDB" id="VectorBase:ISCI005756"/>
<dbReference type="PaxDb" id="6945-B7PNJ4"/>
<dbReference type="EnsemblMetazoa" id="ISCW005756-RA">
    <property type="protein sequence ID" value="ISCW005756-PA"/>
    <property type="gene ID" value="ISCW005756"/>
</dbReference>
<dbReference type="HOGENOM" id="CLU_2838508_0_0_1"/>